<dbReference type="PANTHER" id="PTHR46577">
    <property type="entry name" value="HTH-TYPE TRANSCRIPTIONAL REGULATORY PROTEIN GABR"/>
    <property type="match status" value="1"/>
</dbReference>
<dbReference type="SMART" id="SM00345">
    <property type="entry name" value="HTH_GNTR"/>
    <property type="match status" value="1"/>
</dbReference>
<keyword evidence="1" id="KW-0663">Pyridoxal phosphate</keyword>
<gene>
    <name evidence="6" type="ORF">GCM10022377_09660</name>
</gene>
<dbReference type="RefSeq" id="WP_344880710.1">
    <property type="nucleotide sequence ID" value="NZ_BAABCJ010000001.1"/>
</dbReference>
<feature type="domain" description="HTH gntR-type" evidence="5">
    <location>
        <begin position="13"/>
        <end position="81"/>
    </location>
</feature>
<comment type="caution">
    <text evidence="6">The sequence shown here is derived from an EMBL/GenBank/DDBJ whole genome shotgun (WGS) entry which is preliminary data.</text>
</comment>
<sequence>MTVSVTIDLEAPTPPYEQIRQQIAASIMLGDLGPGERLPTVRALAADLGVSTGTVNRAYRELESKGLIASRRRAGTVVSGSVGAAPSAPVPSSAVDAAVDALVTLARGERLPDDALIALLSRRLKA</sequence>
<evidence type="ECO:0000256" key="4">
    <source>
        <dbReference type="ARBA" id="ARBA00023163"/>
    </source>
</evidence>
<evidence type="ECO:0000259" key="5">
    <source>
        <dbReference type="PROSITE" id="PS50949"/>
    </source>
</evidence>
<keyword evidence="7" id="KW-1185">Reference proteome</keyword>
<protein>
    <recommendedName>
        <fullName evidence="5">HTH gntR-type domain-containing protein</fullName>
    </recommendedName>
</protein>
<dbReference type="PROSITE" id="PS50949">
    <property type="entry name" value="HTH_GNTR"/>
    <property type="match status" value="1"/>
</dbReference>
<dbReference type="InterPro" id="IPR036388">
    <property type="entry name" value="WH-like_DNA-bd_sf"/>
</dbReference>
<dbReference type="SUPFAM" id="SSF46785">
    <property type="entry name" value="Winged helix' DNA-binding domain"/>
    <property type="match status" value="1"/>
</dbReference>
<dbReference type="PRINTS" id="PR00035">
    <property type="entry name" value="HTHGNTR"/>
</dbReference>
<dbReference type="Gene3D" id="1.10.10.10">
    <property type="entry name" value="Winged helix-like DNA-binding domain superfamily/Winged helix DNA-binding domain"/>
    <property type="match status" value="1"/>
</dbReference>
<accession>A0ABP7D3P5</accession>
<dbReference type="Proteomes" id="UP001501536">
    <property type="component" value="Unassembled WGS sequence"/>
</dbReference>
<evidence type="ECO:0000313" key="6">
    <source>
        <dbReference type="EMBL" id="GAA3698721.1"/>
    </source>
</evidence>
<evidence type="ECO:0000256" key="3">
    <source>
        <dbReference type="ARBA" id="ARBA00023125"/>
    </source>
</evidence>
<dbReference type="EMBL" id="BAABCJ010000001">
    <property type="protein sequence ID" value="GAA3698721.1"/>
    <property type="molecule type" value="Genomic_DNA"/>
</dbReference>
<dbReference type="PANTHER" id="PTHR46577:SF1">
    <property type="entry name" value="HTH-TYPE TRANSCRIPTIONAL REGULATORY PROTEIN GABR"/>
    <property type="match status" value="1"/>
</dbReference>
<dbReference type="Pfam" id="PF00392">
    <property type="entry name" value="GntR"/>
    <property type="match status" value="1"/>
</dbReference>
<keyword evidence="4" id="KW-0804">Transcription</keyword>
<keyword evidence="2" id="KW-0805">Transcription regulation</keyword>
<evidence type="ECO:0000256" key="1">
    <source>
        <dbReference type="ARBA" id="ARBA00022898"/>
    </source>
</evidence>
<keyword evidence="3" id="KW-0238">DNA-binding</keyword>
<proteinExistence type="predicted"/>
<dbReference type="InterPro" id="IPR000524">
    <property type="entry name" value="Tscrpt_reg_HTH_GntR"/>
</dbReference>
<dbReference type="InterPro" id="IPR051446">
    <property type="entry name" value="HTH_trans_reg/aminotransferase"/>
</dbReference>
<name>A0ABP7D3P5_9MICC</name>
<dbReference type="InterPro" id="IPR036390">
    <property type="entry name" value="WH_DNA-bd_sf"/>
</dbReference>
<reference evidence="7" key="1">
    <citation type="journal article" date="2019" name="Int. J. Syst. Evol. Microbiol.">
        <title>The Global Catalogue of Microorganisms (GCM) 10K type strain sequencing project: providing services to taxonomists for standard genome sequencing and annotation.</title>
        <authorList>
            <consortium name="The Broad Institute Genomics Platform"/>
            <consortium name="The Broad Institute Genome Sequencing Center for Infectious Disease"/>
            <person name="Wu L."/>
            <person name="Ma J."/>
        </authorList>
    </citation>
    <scope>NUCLEOTIDE SEQUENCE [LARGE SCALE GENOMIC DNA]</scope>
    <source>
        <strain evidence="7">JCM 16961</strain>
    </source>
</reference>
<organism evidence="6 7">
    <name type="scientific">Zhihengliuella alba</name>
    <dbReference type="NCBI Taxonomy" id="547018"/>
    <lineage>
        <taxon>Bacteria</taxon>
        <taxon>Bacillati</taxon>
        <taxon>Actinomycetota</taxon>
        <taxon>Actinomycetes</taxon>
        <taxon>Micrococcales</taxon>
        <taxon>Micrococcaceae</taxon>
        <taxon>Zhihengliuella</taxon>
    </lineage>
</organism>
<evidence type="ECO:0000313" key="7">
    <source>
        <dbReference type="Proteomes" id="UP001501536"/>
    </source>
</evidence>
<dbReference type="CDD" id="cd07377">
    <property type="entry name" value="WHTH_GntR"/>
    <property type="match status" value="1"/>
</dbReference>
<evidence type="ECO:0000256" key="2">
    <source>
        <dbReference type="ARBA" id="ARBA00023015"/>
    </source>
</evidence>